<dbReference type="STRING" id="36844.SAMN04488501_103271"/>
<evidence type="ECO:0000313" key="3">
    <source>
        <dbReference type="EMBL" id="KOA20590.1"/>
    </source>
</evidence>
<evidence type="ECO:0000256" key="1">
    <source>
        <dbReference type="SAM" id="MobiDB-lite"/>
    </source>
</evidence>
<feature type="chain" id="PRO_5005570180" description="S-layer protein" evidence="2">
    <location>
        <begin position="27"/>
        <end position="551"/>
    </location>
</feature>
<keyword evidence="2" id="KW-0732">Signal</keyword>
<feature type="compositionally biased region" description="Low complexity" evidence="1">
    <location>
        <begin position="304"/>
        <end position="319"/>
    </location>
</feature>
<dbReference type="PATRIC" id="fig|1121318.3.peg.736"/>
<dbReference type="EMBL" id="LHUR01000012">
    <property type="protein sequence ID" value="KOA20590.1"/>
    <property type="molecule type" value="Genomic_DNA"/>
</dbReference>
<evidence type="ECO:0008006" key="5">
    <source>
        <dbReference type="Google" id="ProtNLM"/>
    </source>
</evidence>
<protein>
    <recommendedName>
        <fullName evidence="5">S-layer protein</fullName>
    </recommendedName>
</protein>
<keyword evidence="4" id="KW-1185">Reference proteome</keyword>
<feature type="region of interest" description="Disordered" evidence="1">
    <location>
        <begin position="303"/>
        <end position="332"/>
    </location>
</feature>
<feature type="signal peptide" evidence="2">
    <location>
        <begin position="1"/>
        <end position="26"/>
    </location>
</feature>
<proteinExistence type="predicted"/>
<dbReference type="RefSeq" id="WP_052220325.1">
    <property type="nucleotide sequence ID" value="NZ_LHUR01000012.1"/>
</dbReference>
<reference evidence="4" key="1">
    <citation type="submission" date="2015-08" db="EMBL/GenBank/DDBJ databases">
        <title>Genome sequence of the strict anaerobe Clostridium homopropionicum LuHBu1 (DSM 5847T).</title>
        <authorList>
            <person name="Poehlein A."/>
            <person name="Beck M."/>
            <person name="Schiel-Bengelsdorf B."/>
            <person name="Bengelsdorf F.R."/>
            <person name="Daniel R."/>
            <person name="Duerre P."/>
        </authorList>
    </citation>
    <scope>NUCLEOTIDE SEQUENCE [LARGE SCALE GENOMIC DNA]</scope>
    <source>
        <strain evidence="4">DSM 5847</strain>
    </source>
</reference>
<evidence type="ECO:0000256" key="2">
    <source>
        <dbReference type="SAM" id="SignalP"/>
    </source>
</evidence>
<feature type="compositionally biased region" description="Gly residues" evidence="1">
    <location>
        <begin position="320"/>
        <end position="332"/>
    </location>
</feature>
<dbReference type="Proteomes" id="UP000037043">
    <property type="component" value="Unassembled WGS sequence"/>
</dbReference>
<evidence type="ECO:0000313" key="4">
    <source>
        <dbReference type="Proteomes" id="UP000037043"/>
    </source>
</evidence>
<gene>
    <name evidence="3" type="ORF">CLHOM_07320</name>
</gene>
<dbReference type="AlphaFoldDB" id="A0A0L6ZC96"/>
<accession>A0A0L6ZC96</accession>
<sequence>MKKTKMLVSVAAATIALLATYTTAFADIGAYTVKDAKTGVIRQYDLKSLSNSVINSMLGLGNDLLFKDFQEDQATNGVNSIYDDSKKYVPFEEAKKALESSTSSGQAFDLNQYLKEAKAGETPTYVYERKVKDDKVVNGLNITKEGAQIDLSKENLQDYEDVKVVAGKVMITNGTIKGKLVVDAGKDAEVTVKNVTGDSITGLSGSLKLEGVVAKELVIEKAITLNVDTASTLTKLVITAPKGSEVVLSGNLGTVELNSAVKLTITEGTKVDIKVVTEEAKDTTVVAEAGAEVTTDQPIENVEGEGTVTTEPETTDPGTSTGGSTGGGGGGSYTPDHSALFSAINNILAGVNSLDDKIKTSGGYLGISTSSNSAIITLPASMTAGELLNDIKTKTTVAAVSGFTEYTSLITAIKTGAAVNTTDIENALAAELNTLINGTTLYNTGIPFIQNLVNLANIPNKAQIVALMDEVSIPQGITIKGYTVTSISVSGTEVYNNSTKKITKASIKTALGKNYAEAAAMDVKDLLNGKTVTVTLQDGSGYSTTYTISFN</sequence>
<organism evidence="3 4">
    <name type="scientific">Clostridium homopropionicum DSM 5847</name>
    <dbReference type="NCBI Taxonomy" id="1121318"/>
    <lineage>
        <taxon>Bacteria</taxon>
        <taxon>Bacillati</taxon>
        <taxon>Bacillota</taxon>
        <taxon>Clostridia</taxon>
        <taxon>Eubacteriales</taxon>
        <taxon>Clostridiaceae</taxon>
        <taxon>Clostridium</taxon>
    </lineage>
</organism>
<name>A0A0L6ZC96_9CLOT</name>
<comment type="caution">
    <text evidence="3">The sequence shown here is derived from an EMBL/GenBank/DDBJ whole genome shotgun (WGS) entry which is preliminary data.</text>
</comment>